<accession>F5GTR7</accession>
<dbReference type="AlphaFoldDB" id="F5GTR7"/>
<comment type="subcellular location">
    <subcellularLocation>
        <location evidence="1">Secreted</location>
    </subcellularLocation>
</comment>
<dbReference type="Gene3D" id="1.10.238.20">
    <property type="entry name" value="Pheromone/general odorant binding protein domain"/>
    <property type="match status" value="1"/>
</dbReference>
<dbReference type="InterPro" id="IPR036728">
    <property type="entry name" value="PBP_GOBP_sf"/>
</dbReference>
<dbReference type="GO" id="GO:0005549">
    <property type="term" value="F:odorant binding"/>
    <property type="evidence" value="ECO:0007669"/>
    <property type="project" value="InterPro"/>
</dbReference>
<feature type="chain" id="PRO_5003322862" evidence="3">
    <location>
        <begin position="20"/>
        <end position="241"/>
    </location>
</feature>
<dbReference type="EMBL" id="JI626230">
    <property type="protein sequence ID" value="AEB96465.1"/>
    <property type="molecule type" value="mRNA"/>
</dbReference>
<dbReference type="SMR" id="F5GTR7"/>
<reference evidence="4" key="1">
    <citation type="journal article" date="2011" name="BMC Genomics">
        <title>An insight into the sialome of Simulium guianense (DIPTERA:SIMulIIDAE), the main vector of River Blindness Disease in Brazil.</title>
        <authorList>
            <person name="Chagas A.C."/>
            <person name="Calvo E."/>
            <person name="Pimenta P.F."/>
            <person name="Ribeiro J.M."/>
        </authorList>
    </citation>
    <scope>NUCLEOTIDE SEQUENCE</scope>
    <source>
        <tissue evidence="4">Salivary gland</tissue>
    </source>
</reference>
<name>F5GTR7_SIMGU</name>
<organism evidence="4">
    <name type="scientific">Simulium guianense</name>
    <name type="common">Black fly</name>
    <dbReference type="NCBI Taxonomy" id="445764"/>
    <lineage>
        <taxon>Eukaryota</taxon>
        <taxon>Metazoa</taxon>
        <taxon>Ecdysozoa</taxon>
        <taxon>Arthropoda</taxon>
        <taxon>Hexapoda</taxon>
        <taxon>Insecta</taxon>
        <taxon>Pterygota</taxon>
        <taxon>Neoptera</taxon>
        <taxon>Endopterygota</taxon>
        <taxon>Diptera</taxon>
        <taxon>Nematocera</taxon>
        <taxon>Chironomoidea</taxon>
        <taxon>Simuliidae</taxon>
        <taxon>Simulium</taxon>
    </lineage>
</organism>
<dbReference type="GO" id="GO:0005576">
    <property type="term" value="C:extracellular region"/>
    <property type="evidence" value="ECO:0007669"/>
    <property type="project" value="UniProtKB-SubCell"/>
</dbReference>
<evidence type="ECO:0000256" key="2">
    <source>
        <dbReference type="ARBA" id="ARBA00022525"/>
    </source>
</evidence>
<sequence>MKSFITVCCLIATLGQTIGCEGPVIKLSGSESPTDKAALIVSACLIENANVVEAFTDQVGCMLKCYLDYAGVLQSDGNVNETVFQQFYAGVNMAAECKSKLTNENSCQSVTEFTNCMGHFKMPELNGAFKKRDNFDSINEKCKQNMECHEQCVYEGLGLSKVNQLQSDEFSKLYQTIAMDSDAQKCEKRFSAEPNDCKRFKEIQQCVEKYTTVGFFSTFFKFFNTDLNNVLAVMAPQNVEP</sequence>
<dbReference type="SUPFAM" id="SSF47565">
    <property type="entry name" value="Insect pheromone/odorant-binding proteins"/>
    <property type="match status" value="1"/>
</dbReference>
<evidence type="ECO:0000256" key="3">
    <source>
        <dbReference type="SAM" id="SignalP"/>
    </source>
</evidence>
<evidence type="ECO:0000256" key="1">
    <source>
        <dbReference type="ARBA" id="ARBA00004613"/>
    </source>
</evidence>
<keyword evidence="3" id="KW-0732">Signal</keyword>
<proteinExistence type="evidence at transcript level"/>
<keyword evidence="2" id="KW-0964">Secreted</keyword>
<evidence type="ECO:0000313" key="4">
    <source>
        <dbReference type="EMBL" id="AEB96465.1"/>
    </source>
</evidence>
<protein>
    <submittedName>
        <fullName evidence="4">Insect pheromone-dorant binding protein</fullName>
    </submittedName>
</protein>
<feature type="signal peptide" evidence="3">
    <location>
        <begin position="1"/>
        <end position="19"/>
    </location>
</feature>